<evidence type="ECO:0000313" key="2">
    <source>
        <dbReference type="EMBL" id="KAK9988484.1"/>
    </source>
</evidence>
<dbReference type="EMBL" id="JAZDWU010000010">
    <property type="protein sequence ID" value="KAK9988484.1"/>
    <property type="molecule type" value="Genomic_DNA"/>
</dbReference>
<gene>
    <name evidence="2" type="ORF">SO802_028723</name>
</gene>
<name>A0AAW2BU90_9ROSI</name>
<organism evidence="2 3">
    <name type="scientific">Lithocarpus litseifolius</name>
    <dbReference type="NCBI Taxonomy" id="425828"/>
    <lineage>
        <taxon>Eukaryota</taxon>
        <taxon>Viridiplantae</taxon>
        <taxon>Streptophyta</taxon>
        <taxon>Embryophyta</taxon>
        <taxon>Tracheophyta</taxon>
        <taxon>Spermatophyta</taxon>
        <taxon>Magnoliopsida</taxon>
        <taxon>eudicotyledons</taxon>
        <taxon>Gunneridae</taxon>
        <taxon>Pentapetalae</taxon>
        <taxon>rosids</taxon>
        <taxon>fabids</taxon>
        <taxon>Fagales</taxon>
        <taxon>Fagaceae</taxon>
        <taxon>Lithocarpus</taxon>
    </lineage>
</organism>
<dbReference type="GO" id="GO:0008252">
    <property type="term" value="F:nucleotidase activity"/>
    <property type="evidence" value="ECO:0007669"/>
    <property type="project" value="InterPro"/>
</dbReference>
<feature type="region of interest" description="Disordered" evidence="1">
    <location>
        <begin position="1"/>
        <end position="32"/>
    </location>
</feature>
<dbReference type="AlphaFoldDB" id="A0AAW2BU90"/>
<dbReference type="InterPro" id="IPR030048">
    <property type="entry name" value="SurE"/>
</dbReference>
<evidence type="ECO:0000313" key="3">
    <source>
        <dbReference type="Proteomes" id="UP001459277"/>
    </source>
</evidence>
<keyword evidence="3" id="KW-1185">Reference proteome</keyword>
<sequence>MARGNSLVDLDNSQLRDTHRVIPPTSNQTETKEQFPNDLLRVDTLFKKAREAGINIETRERGKKDVSCESDLKDAVDVSLPLIHAALRDIEKGTFPKNFFLNIEIPSSP</sequence>
<proteinExistence type="predicted"/>
<evidence type="ECO:0000256" key="1">
    <source>
        <dbReference type="SAM" id="MobiDB-lite"/>
    </source>
</evidence>
<protein>
    <submittedName>
        <fullName evidence="2">Uncharacterized protein</fullName>
    </submittedName>
</protein>
<accession>A0AAW2BU90</accession>
<comment type="caution">
    <text evidence="2">The sequence shown here is derived from an EMBL/GenBank/DDBJ whole genome shotgun (WGS) entry which is preliminary data.</text>
</comment>
<dbReference type="Proteomes" id="UP001459277">
    <property type="component" value="Unassembled WGS sequence"/>
</dbReference>
<dbReference type="PANTHER" id="PTHR30457:SF16">
    <property type="entry name" value="SURVIVAL PROTEIN SURE-LIKE PHOSPHATASE_NUCLEOTIDASE DOMAIN-CONTAINING PROTEIN"/>
    <property type="match status" value="1"/>
</dbReference>
<dbReference type="PANTHER" id="PTHR30457">
    <property type="entry name" value="5'-NUCLEOTIDASE SURE"/>
    <property type="match status" value="1"/>
</dbReference>
<reference evidence="2 3" key="1">
    <citation type="submission" date="2024-01" db="EMBL/GenBank/DDBJ databases">
        <title>A telomere-to-telomere, gap-free genome of sweet tea (Lithocarpus litseifolius).</title>
        <authorList>
            <person name="Zhou J."/>
        </authorList>
    </citation>
    <scope>NUCLEOTIDE SEQUENCE [LARGE SCALE GENOMIC DNA]</scope>
    <source>
        <strain evidence="2">Zhou-2022a</strain>
        <tissue evidence="2">Leaf</tissue>
    </source>
</reference>